<evidence type="ECO:0008006" key="5">
    <source>
        <dbReference type="Google" id="ProtNLM"/>
    </source>
</evidence>
<keyword evidence="2" id="KW-1133">Transmembrane helix</keyword>
<proteinExistence type="predicted"/>
<reference evidence="4" key="1">
    <citation type="submission" date="2014-12" db="EMBL/GenBank/DDBJ databases">
        <title>Genome Sequence of Valsa Canker Pathogens Uncovers a Specific Adaption of Colonization on Woody Bark.</title>
        <authorList>
            <person name="Yin Z."/>
            <person name="Liu H."/>
            <person name="Gao X."/>
            <person name="Li Z."/>
            <person name="Song N."/>
            <person name="Ke X."/>
            <person name="Dai Q."/>
            <person name="Wu Y."/>
            <person name="Sun Y."/>
            <person name="Xu J.-R."/>
            <person name="Kang Z.K."/>
            <person name="Wang L."/>
            <person name="Huang L."/>
        </authorList>
    </citation>
    <scope>NUCLEOTIDE SEQUENCE [LARGE SCALE GENOMIC DNA]</scope>
    <source>
        <strain evidence="4">SXYL134</strain>
    </source>
</reference>
<name>A0A194VD04_CYTMA</name>
<sequence>MNVTIKGGPLRTQSSTVCNTDTTATTALTNPTASPVISGGTIAGIVVGVVAGVGLLTLGMCFFVRRKKMSGAAKEEGPQSMVMADQLAENHVPGEESKLHSHTNTTYSSQYGEDFSPGIWNASELSGTPREPQRFELG</sequence>
<evidence type="ECO:0000256" key="1">
    <source>
        <dbReference type="SAM" id="MobiDB-lite"/>
    </source>
</evidence>
<feature type="transmembrane region" description="Helical" evidence="2">
    <location>
        <begin position="42"/>
        <end position="64"/>
    </location>
</feature>
<evidence type="ECO:0000256" key="2">
    <source>
        <dbReference type="SAM" id="Phobius"/>
    </source>
</evidence>
<keyword evidence="2" id="KW-0812">Transmembrane</keyword>
<keyword evidence="2" id="KW-0472">Membrane</keyword>
<dbReference type="Proteomes" id="UP000078576">
    <property type="component" value="Unassembled WGS sequence"/>
</dbReference>
<dbReference type="EMBL" id="KN714790">
    <property type="protein sequence ID" value="KUI61880.1"/>
    <property type="molecule type" value="Genomic_DNA"/>
</dbReference>
<gene>
    <name evidence="3" type="ORF">VP1G_11347</name>
</gene>
<feature type="compositionally biased region" description="Polar residues" evidence="1">
    <location>
        <begin position="102"/>
        <end position="111"/>
    </location>
</feature>
<evidence type="ECO:0000313" key="4">
    <source>
        <dbReference type="Proteomes" id="UP000078576"/>
    </source>
</evidence>
<accession>A0A194VD04</accession>
<dbReference type="AlphaFoldDB" id="A0A194VD04"/>
<evidence type="ECO:0000313" key="3">
    <source>
        <dbReference type="EMBL" id="KUI61880.1"/>
    </source>
</evidence>
<organism evidence="3 4">
    <name type="scientific">Cytospora mali</name>
    <name type="common">Apple Valsa canker fungus</name>
    <name type="synonym">Valsa mali</name>
    <dbReference type="NCBI Taxonomy" id="578113"/>
    <lineage>
        <taxon>Eukaryota</taxon>
        <taxon>Fungi</taxon>
        <taxon>Dikarya</taxon>
        <taxon>Ascomycota</taxon>
        <taxon>Pezizomycotina</taxon>
        <taxon>Sordariomycetes</taxon>
        <taxon>Sordariomycetidae</taxon>
        <taxon>Diaporthales</taxon>
        <taxon>Cytosporaceae</taxon>
        <taxon>Cytospora</taxon>
    </lineage>
</organism>
<feature type="region of interest" description="Disordered" evidence="1">
    <location>
        <begin position="88"/>
        <end position="138"/>
    </location>
</feature>
<keyword evidence="4" id="KW-1185">Reference proteome</keyword>
<protein>
    <recommendedName>
        <fullName evidence="5">Carcinoembryonic antigen-related cell adhesion molecule 1</fullName>
    </recommendedName>
</protein>